<evidence type="ECO:0000256" key="1">
    <source>
        <dbReference type="ARBA" id="ARBA00022588"/>
    </source>
</evidence>
<dbReference type="PRINTS" id="PR01407">
    <property type="entry name" value="BUTYPHLNCDUF"/>
</dbReference>
<feature type="region of interest" description="Disordered" evidence="8">
    <location>
        <begin position="1078"/>
        <end position="1101"/>
    </location>
</feature>
<dbReference type="PROSITE" id="PS50119">
    <property type="entry name" value="ZF_BBOX"/>
    <property type="match status" value="2"/>
</dbReference>
<evidence type="ECO:0000313" key="13">
    <source>
        <dbReference type="EMBL" id="KAK3513469.1"/>
    </source>
</evidence>
<dbReference type="InterPro" id="IPR000315">
    <property type="entry name" value="Znf_B-box"/>
</dbReference>
<dbReference type="SUPFAM" id="SSF54637">
    <property type="entry name" value="Thioesterase/thiol ester dehydrase-isomerase"/>
    <property type="match status" value="2"/>
</dbReference>
<gene>
    <name evidence="13" type="ORF">QTP70_015464</name>
</gene>
<dbReference type="SMART" id="SM00589">
    <property type="entry name" value="PRY"/>
    <property type="match status" value="1"/>
</dbReference>
<feature type="coiled-coil region" evidence="7">
    <location>
        <begin position="715"/>
        <end position="749"/>
    </location>
</feature>
<keyword evidence="1" id="KW-0399">Innate immunity</keyword>
<feature type="transmembrane region" description="Helical" evidence="9">
    <location>
        <begin position="223"/>
        <end position="245"/>
    </location>
</feature>
<feature type="domain" description="B box-type" evidence="11">
    <location>
        <begin position="1034"/>
        <end position="1074"/>
    </location>
</feature>
<dbReference type="Gene3D" id="3.30.160.60">
    <property type="entry name" value="Classic Zinc Finger"/>
    <property type="match status" value="2"/>
</dbReference>
<feature type="region of interest" description="Disordered" evidence="8">
    <location>
        <begin position="646"/>
        <end position="669"/>
    </location>
</feature>
<dbReference type="PANTHER" id="PTHR25465">
    <property type="entry name" value="B-BOX DOMAIN CONTAINING"/>
    <property type="match status" value="1"/>
</dbReference>
<dbReference type="Pfam" id="PF00643">
    <property type="entry name" value="zf-B_box"/>
    <property type="match status" value="2"/>
</dbReference>
<dbReference type="InterPro" id="IPR003879">
    <property type="entry name" value="Butyrophylin_SPRY"/>
</dbReference>
<keyword evidence="3 6" id="KW-0863">Zinc-finger</keyword>
<dbReference type="CDD" id="cd16543">
    <property type="entry name" value="RING-HC_TRIM77_C-IV"/>
    <property type="match status" value="1"/>
</dbReference>
<evidence type="ECO:0000259" key="11">
    <source>
        <dbReference type="PROSITE" id="PS50119"/>
    </source>
</evidence>
<evidence type="ECO:0000256" key="7">
    <source>
        <dbReference type="SAM" id="Coils"/>
    </source>
</evidence>
<dbReference type="Pfam" id="PF13279">
    <property type="entry name" value="4HBT_2"/>
    <property type="match status" value="2"/>
</dbReference>
<dbReference type="InterPro" id="IPR017907">
    <property type="entry name" value="Znf_RING_CS"/>
</dbReference>
<dbReference type="SUPFAM" id="SSF57845">
    <property type="entry name" value="B-box zinc-binding domain"/>
    <property type="match status" value="2"/>
</dbReference>
<dbReference type="InterPro" id="IPR003877">
    <property type="entry name" value="SPRY_dom"/>
</dbReference>
<name>A0AAE0Q4K1_9TELE</name>
<keyword evidence="9" id="KW-1133">Transmembrane helix</keyword>
<keyword evidence="9" id="KW-0472">Membrane</keyword>
<evidence type="ECO:0000256" key="5">
    <source>
        <dbReference type="ARBA" id="ARBA00022859"/>
    </source>
</evidence>
<feature type="domain" description="RING-type" evidence="10">
    <location>
        <begin position="906"/>
        <end position="949"/>
    </location>
</feature>
<evidence type="ECO:0000256" key="6">
    <source>
        <dbReference type="PROSITE-ProRule" id="PRU00024"/>
    </source>
</evidence>
<dbReference type="Gene3D" id="3.10.129.10">
    <property type="entry name" value="Hotdog Thioesterase"/>
    <property type="match status" value="2"/>
</dbReference>
<dbReference type="InterPro" id="IPR006574">
    <property type="entry name" value="PRY"/>
</dbReference>
<evidence type="ECO:0000259" key="12">
    <source>
        <dbReference type="PROSITE" id="PS50188"/>
    </source>
</evidence>
<dbReference type="InterPro" id="IPR013083">
    <property type="entry name" value="Znf_RING/FYVE/PHD"/>
</dbReference>
<organism evidence="13 14">
    <name type="scientific">Hemibagrus guttatus</name>
    <dbReference type="NCBI Taxonomy" id="175788"/>
    <lineage>
        <taxon>Eukaryota</taxon>
        <taxon>Metazoa</taxon>
        <taxon>Chordata</taxon>
        <taxon>Craniata</taxon>
        <taxon>Vertebrata</taxon>
        <taxon>Euteleostomi</taxon>
        <taxon>Actinopterygii</taxon>
        <taxon>Neopterygii</taxon>
        <taxon>Teleostei</taxon>
        <taxon>Ostariophysi</taxon>
        <taxon>Siluriformes</taxon>
        <taxon>Bagridae</taxon>
        <taxon>Hemibagrus</taxon>
    </lineage>
</organism>
<evidence type="ECO:0000256" key="8">
    <source>
        <dbReference type="SAM" id="MobiDB-lite"/>
    </source>
</evidence>
<protein>
    <submittedName>
        <fullName evidence="13">Uncharacterized protein</fullName>
    </submittedName>
</protein>
<evidence type="ECO:0000313" key="14">
    <source>
        <dbReference type="Proteomes" id="UP001274896"/>
    </source>
</evidence>
<dbReference type="CDD" id="cd16040">
    <property type="entry name" value="SPRY_PRY_SNTX"/>
    <property type="match status" value="1"/>
</dbReference>
<evidence type="ECO:0000256" key="9">
    <source>
        <dbReference type="SAM" id="Phobius"/>
    </source>
</evidence>
<dbReference type="InterPro" id="IPR001841">
    <property type="entry name" value="Znf_RING"/>
</dbReference>
<keyword evidence="2" id="KW-0479">Metal-binding</keyword>
<feature type="domain" description="RING-type" evidence="10">
    <location>
        <begin position="465"/>
        <end position="508"/>
    </location>
</feature>
<dbReference type="PANTHER" id="PTHR25465:SF14">
    <property type="entry name" value="E3 UBIQUITIN-PROTEIN LIGASE TRIM65"/>
    <property type="match status" value="1"/>
</dbReference>
<keyword evidence="5" id="KW-0391">Immunity</keyword>
<dbReference type="CDD" id="cd00586">
    <property type="entry name" value="4HBT"/>
    <property type="match status" value="2"/>
</dbReference>
<dbReference type="CDD" id="cd19769">
    <property type="entry name" value="Bbox2_TRIM16-like"/>
    <property type="match status" value="2"/>
</dbReference>
<dbReference type="InterPro" id="IPR043136">
    <property type="entry name" value="B30.2/SPRY_sf"/>
</dbReference>
<proteinExistence type="predicted"/>
<dbReference type="Pfam" id="PF25600">
    <property type="entry name" value="TRIM_CC"/>
    <property type="match status" value="2"/>
</dbReference>
<feature type="transmembrane region" description="Helical" evidence="9">
    <location>
        <begin position="6"/>
        <end position="24"/>
    </location>
</feature>
<keyword evidence="14" id="KW-1185">Reference proteome</keyword>
<keyword evidence="7" id="KW-0175">Coiled coil</keyword>
<evidence type="ECO:0000256" key="3">
    <source>
        <dbReference type="ARBA" id="ARBA00022771"/>
    </source>
</evidence>
<reference evidence="13" key="1">
    <citation type="submission" date="2023-06" db="EMBL/GenBank/DDBJ databases">
        <title>Male Hemibagrus guttatus genome.</title>
        <authorList>
            <person name="Bian C."/>
        </authorList>
    </citation>
    <scope>NUCLEOTIDE SEQUENCE</scope>
    <source>
        <strain evidence="13">Male_cb2023</strain>
        <tissue evidence="13">Muscle</tissue>
    </source>
</reference>
<dbReference type="SUPFAM" id="SSF49899">
    <property type="entry name" value="Concanavalin A-like lectins/glucanases"/>
    <property type="match status" value="1"/>
</dbReference>
<dbReference type="Pfam" id="PF13765">
    <property type="entry name" value="PRY"/>
    <property type="match status" value="1"/>
</dbReference>
<dbReference type="Gene3D" id="2.60.120.920">
    <property type="match status" value="1"/>
</dbReference>
<dbReference type="SUPFAM" id="SSF57850">
    <property type="entry name" value="RING/U-box"/>
    <property type="match status" value="2"/>
</dbReference>
<accession>A0AAE0Q4K1</accession>
<evidence type="ECO:0000256" key="2">
    <source>
        <dbReference type="ARBA" id="ARBA00022723"/>
    </source>
</evidence>
<dbReference type="EMBL" id="JAUCMX010000022">
    <property type="protein sequence ID" value="KAK3513469.1"/>
    <property type="molecule type" value="Genomic_DNA"/>
</dbReference>
<dbReference type="InterPro" id="IPR013320">
    <property type="entry name" value="ConA-like_dom_sf"/>
</dbReference>
<dbReference type="Pfam" id="PF00622">
    <property type="entry name" value="SPRY"/>
    <property type="match status" value="1"/>
</dbReference>
<dbReference type="GO" id="GO:0005737">
    <property type="term" value="C:cytoplasm"/>
    <property type="evidence" value="ECO:0007669"/>
    <property type="project" value="UniProtKB-ARBA"/>
</dbReference>
<comment type="caution">
    <text evidence="13">The sequence shown here is derived from an EMBL/GenBank/DDBJ whole genome shotgun (WGS) entry which is preliminary data.</text>
</comment>
<dbReference type="PROSITE" id="PS50089">
    <property type="entry name" value="ZF_RING_2"/>
    <property type="match status" value="2"/>
</dbReference>
<dbReference type="Gene3D" id="4.10.830.40">
    <property type="match status" value="2"/>
</dbReference>
<dbReference type="SMART" id="SM00336">
    <property type="entry name" value="BBOX"/>
    <property type="match status" value="2"/>
</dbReference>
<dbReference type="Gene3D" id="3.30.40.10">
    <property type="entry name" value="Zinc/RING finger domain, C3HC4 (zinc finger)"/>
    <property type="match status" value="2"/>
</dbReference>
<dbReference type="GO" id="GO:0008270">
    <property type="term" value="F:zinc ion binding"/>
    <property type="evidence" value="ECO:0007669"/>
    <property type="project" value="UniProtKB-KW"/>
</dbReference>
<evidence type="ECO:0000259" key="10">
    <source>
        <dbReference type="PROSITE" id="PS50089"/>
    </source>
</evidence>
<keyword evidence="4" id="KW-0862">Zinc</keyword>
<dbReference type="PROSITE" id="PS00518">
    <property type="entry name" value="ZF_RING_1"/>
    <property type="match status" value="2"/>
</dbReference>
<dbReference type="InterPro" id="IPR058030">
    <property type="entry name" value="TRIM8/14/16/25/29/45/65_CC"/>
</dbReference>
<dbReference type="GO" id="GO:0045087">
    <property type="term" value="P:innate immune response"/>
    <property type="evidence" value="ECO:0007669"/>
    <property type="project" value="UniProtKB-KW"/>
</dbReference>
<dbReference type="InterPro" id="IPR051051">
    <property type="entry name" value="E3_ubiq-ligase_TRIM/RNF"/>
</dbReference>
<keyword evidence="9" id="KW-0812">Transmembrane</keyword>
<feature type="domain" description="B box-type" evidence="11">
    <location>
        <begin position="602"/>
        <end position="642"/>
    </location>
</feature>
<feature type="domain" description="B30.2/SPRY" evidence="12">
    <location>
        <begin position="1273"/>
        <end position="1471"/>
    </location>
</feature>
<dbReference type="SMART" id="SM00449">
    <property type="entry name" value="SPRY"/>
    <property type="match status" value="1"/>
</dbReference>
<dbReference type="SMART" id="SM00184">
    <property type="entry name" value="RING"/>
    <property type="match status" value="2"/>
</dbReference>
<sequence>MDLLIWLLAVLLVLFCFVDVWYYLRLVAVFLRAWFLSPVFDITAEQTVGGHVLLHDIDMCHMNNARYLRECDFARISLYARNGVLKATRALGGTMVVGATTVRYRRPLCIGEKFELRTHIVTWDDKAFYLEQRFVSNKDGMVAAVMFCKQNVLRSSPDKILQHLCKRKVEVPEFPEELQHWISFMTANSQALKAESGLEKKNVNSDSNAIHDANRKETRKYHLAAAGVSLADMLPWVLSSLLVLFSTVDLWYFVRGAWAVLKYLFQDPVRDVLAEQVVHGRVLPHDIDYMGHMNNARYLRECDFARLSYYTRNGIFKASHTLGARMVVGASTIRYRRSLGLGEAFELRSRIVAWDEKSFFMEQRFVSKSDGFISAVILCRQNVIHSSPDQILQHVCKRKVECPDIPEDLQHWINFISANRHAHSHMTHFAQKQSRQPVTSILRDFGGISIMAQAGVFLEHDQFNCSICLDVLKDPVTVPCGHSYCKACIKGYWDQDDYLGVYGCPQCRQSFTPRPVLGRNTMLADVVDKLKKTAINSSSPVKSEPTQAEPEDVHCDVCTGSRNRAVRSCLVCLASYCEDHLKPHYESTAFQKHKLTAPTSSLRESLCPRHDRLLEVFCRTEQRCICYLCLTDEHKGHDTVMASTEMSEKKDALAETQRKSQQRIEEREKELQELRRATQSLTLSAQAAVEESERIFTELVCSIERRRTEVKELIRSQEIAATSQAEELLRQLEQEIAELKKRDAELSNLARTDNQISFLQSYGSVCVQPMYMDVPSITADPGFGCVMSAVSEFQALLDDVCQGGFMNISEKVSEVTIIQNTKPKTDAESNTDLQTPPDFQAFVGQNAFSVAVPTFNGFTMSSPIALTCRGMDSTRSLKPRSVSPLSVSKKMAAAATIAVDEDHFCCPVCLEVLRDPVTIPCGHSYCMECIKGYWKKTEHKTGYSCPQCRQAFNTRPVLARNTMLAGLVEKLREKLRDAGIQETPHAKTIEVECDECQGRKRRAVKSCMKCLASYCEAHLKQHKTHKLTDVTRQLHKRVCNRHGRLFELYCRTDQQLVCPLCVTDGHIGHHTVPAVEERTEKQRQLEEALRRSKQRSKEKEKELKNIMKHLKRSAQAVEEDSEKICTKLLRSIERRHSEVKELLRAEERAALAQAEGLLERLDQQTEDTRRKEAELELLSRTDDHIYFLLKCNPPLVPADPDELPGVDVHPYFSLMVLRRAVTELRERVNDVCDRELARISDLIKDEQSLSPESTSPIPAGPEIVSPVKSVDQAESAHGEPKTRADFLHFCCDMTLDPNTANSYLCLSEGNRKVSTCYDSKYCPEHLDRFSGWAQVLAKEAVSTRCYWEVEWSGCGRIGIGVSYKGINRHGGSGDGKLGCNSKSWSLNLFDGHCTFQHNKTKLEIPSPISARIGVFVDHKAGVLAFYCISPRRDTMTLLHRTHAMFSQPLYPGFWLGLGSTLKLCSILKFSA</sequence>
<dbReference type="InterPro" id="IPR029069">
    <property type="entry name" value="HotDog_dom_sf"/>
</dbReference>
<dbReference type="Proteomes" id="UP001274896">
    <property type="component" value="Unassembled WGS sequence"/>
</dbReference>
<dbReference type="InterPro" id="IPR001870">
    <property type="entry name" value="B30.2/SPRY"/>
</dbReference>
<dbReference type="Pfam" id="PF15227">
    <property type="entry name" value="zf-C3HC4_4"/>
    <property type="match status" value="2"/>
</dbReference>
<evidence type="ECO:0000256" key="4">
    <source>
        <dbReference type="ARBA" id="ARBA00022833"/>
    </source>
</evidence>
<dbReference type="PROSITE" id="PS50188">
    <property type="entry name" value="B302_SPRY"/>
    <property type="match status" value="1"/>
</dbReference>